<feature type="signal peptide" evidence="2">
    <location>
        <begin position="1"/>
        <end position="21"/>
    </location>
</feature>
<feature type="region of interest" description="Disordered" evidence="1">
    <location>
        <begin position="54"/>
        <end position="101"/>
    </location>
</feature>
<feature type="chain" id="PRO_5020230383" evidence="2">
    <location>
        <begin position="22"/>
        <end position="199"/>
    </location>
</feature>
<keyword evidence="2" id="KW-0732">Signal</keyword>
<sequence>MKTLILRIATACLLLPLGACMNMSGLGGDSKYACKAPEGVACDSVSGTYANALHHNLPNQRAQRTSAARQEESDERAPQTATRAASPATAGDAGPGVTPSPLRSQAGVLRLWIKPWEDADGDLYDQGYVYVQVDNGQWLIDHMQRQIRDAYAPLKPPPNLPTKSAPGTATESNPGGNSPVAPSLLQRPTVTGPGASRAQ</sequence>
<dbReference type="RefSeq" id="WP_133588667.1">
    <property type="nucleotide sequence ID" value="NZ_SNVV01000002.1"/>
</dbReference>
<dbReference type="AlphaFoldDB" id="A0A4R6EDP1"/>
<dbReference type="Pfam" id="PF09676">
    <property type="entry name" value="TraV"/>
    <property type="match status" value="1"/>
</dbReference>
<dbReference type="EMBL" id="SNVV01000002">
    <property type="protein sequence ID" value="TDN56323.1"/>
    <property type="molecule type" value="Genomic_DNA"/>
</dbReference>
<evidence type="ECO:0000313" key="3">
    <source>
        <dbReference type="EMBL" id="TDN56323.1"/>
    </source>
</evidence>
<gene>
    <name evidence="3" type="ORF">C7389_102259</name>
</gene>
<proteinExistence type="predicted"/>
<dbReference type="OrthoDB" id="5298305at2"/>
<dbReference type="NCBIfam" id="TIGR02747">
    <property type="entry name" value="TraV"/>
    <property type="match status" value="1"/>
</dbReference>
<organism evidence="3 4">
    <name type="scientific">Azoarcus indigens</name>
    <dbReference type="NCBI Taxonomy" id="29545"/>
    <lineage>
        <taxon>Bacteria</taxon>
        <taxon>Pseudomonadati</taxon>
        <taxon>Pseudomonadota</taxon>
        <taxon>Betaproteobacteria</taxon>
        <taxon>Rhodocyclales</taxon>
        <taxon>Zoogloeaceae</taxon>
        <taxon>Azoarcus</taxon>
    </lineage>
</organism>
<dbReference type="InterPro" id="IPR014118">
    <property type="entry name" value="T4SS_TraV"/>
</dbReference>
<keyword evidence="4" id="KW-1185">Reference proteome</keyword>
<dbReference type="Proteomes" id="UP000295129">
    <property type="component" value="Unassembled WGS sequence"/>
</dbReference>
<evidence type="ECO:0000256" key="2">
    <source>
        <dbReference type="SAM" id="SignalP"/>
    </source>
</evidence>
<evidence type="ECO:0000256" key="1">
    <source>
        <dbReference type="SAM" id="MobiDB-lite"/>
    </source>
</evidence>
<reference evidence="3 4" key="1">
    <citation type="submission" date="2019-03" db="EMBL/GenBank/DDBJ databases">
        <title>Genomic Encyclopedia of Type Strains, Phase IV (KMG-IV): sequencing the most valuable type-strain genomes for metagenomic binning, comparative biology and taxonomic classification.</title>
        <authorList>
            <person name="Goeker M."/>
        </authorList>
    </citation>
    <scope>NUCLEOTIDE SEQUENCE [LARGE SCALE GENOMIC DNA]</scope>
    <source>
        <strain evidence="3 4">DSM 12121</strain>
    </source>
</reference>
<feature type="compositionally biased region" description="Polar residues" evidence="1">
    <location>
        <begin position="57"/>
        <end position="68"/>
    </location>
</feature>
<feature type="region of interest" description="Disordered" evidence="1">
    <location>
        <begin position="152"/>
        <end position="199"/>
    </location>
</feature>
<name>A0A4R6EDP1_9RHOO</name>
<feature type="compositionally biased region" description="Polar residues" evidence="1">
    <location>
        <begin position="161"/>
        <end position="176"/>
    </location>
</feature>
<protein>
    <submittedName>
        <fullName evidence="3">Conjugal transfer pilus assembly protein TraV</fullName>
    </submittedName>
</protein>
<accession>A0A4R6EDP1</accession>
<evidence type="ECO:0000313" key="4">
    <source>
        <dbReference type="Proteomes" id="UP000295129"/>
    </source>
</evidence>
<comment type="caution">
    <text evidence="3">The sequence shown here is derived from an EMBL/GenBank/DDBJ whole genome shotgun (WGS) entry which is preliminary data.</text>
</comment>